<proteinExistence type="predicted"/>
<organism evidence="2 3">
    <name type="scientific">Leadbettera azotonutricia (strain ATCC BAA-888 / DSM 13862 / ZAS-9)</name>
    <name type="common">Treponema azotonutricium</name>
    <dbReference type="NCBI Taxonomy" id="545695"/>
    <lineage>
        <taxon>Bacteria</taxon>
        <taxon>Pseudomonadati</taxon>
        <taxon>Spirochaetota</taxon>
        <taxon>Spirochaetia</taxon>
        <taxon>Spirochaetales</taxon>
        <taxon>Breznakiellaceae</taxon>
        <taxon>Leadbettera</taxon>
    </lineage>
</organism>
<dbReference type="KEGG" id="taz:TREAZ_0795"/>
<dbReference type="PANTHER" id="PTHR30634">
    <property type="entry name" value="OUTER MEMBRANE LOLAB LIPOPROTEIN INSERTION APPARATUS"/>
    <property type="match status" value="1"/>
</dbReference>
<dbReference type="STRING" id="545695.TREAZ_0795"/>
<reference evidence="3" key="1">
    <citation type="submission" date="2009-12" db="EMBL/GenBank/DDBJ databases">
        <title>Complete sequence of Treponema azotonutricium strain ZAS-9.</title>
        <authorList>
            <person name="Tetu S.G."/>
            <person name="Matson E."/>
            <person name="Ren Q."/>
            <person name="Seshadri R."/>
            <person name="Elbourne L."/>
            <person name="Hassan K.A."/>
            <person name="Durkin A."/>
            <person name="Radune D."/>
            <person name="Mohamoud Y."/>
            <person name="Shay R."/>
            <person name="Jin S."/>
            <person name="Zhang X."/>
            <person name="Lucey K."/>
            <person name="Ballor N.R."/>
            <person name="Ottesen E."/>
            <person name="Rosenthal R."/>
            <person name="Allen A."/>
            <person name="Leadbetter J.R."/>
            <person name="Paulsen I.T."/>
        </authorList>
    </citation>
    <scope>NUCLEOTIDE SEQUENCE [LARGE SCALE GENOMIC DNA]</scope>
    <source>
        <strain evidence="3">ATCC BAA-888 / DSM 13862 / ZAS-9</strain>
    </source>
</reference>
<dbReference type="OrthoDB" id="9789979at2"/>
<dbReference type="Gene3D" id="3.40.50.410">
    <property type="entry name" value="von Willebrand factor, type A domain"/>
    <property type="match status" value="1"/>
</dbReference>
<dbReference type="InParanoid" id="F5Y9N5"/>
<reference evidence="2 3" key="2">
    <citation type="journal article" date="2011" name="ISME J.">
        <title>RNA-seq reveals cooperative metabolic interactions between two termite-gut spirochete species in co-culture.</title>
        <authorList>
            <person name="Rosenthal A.Z."/>
            <person name="Matson E.G."/>
            <person name="Eldar A."/>
            <person name="Leadbetter J.R."/>
        </authorList>
    </citation>
    <scope>NUCLEOTIDE SEQUENCE [LARGE SCALE GENOMIC DNA]</scope>
    <source>
        <strain evidence="3">ATCC BAA-888 / DSM 13862 / ZAS-9</strain>
    </source>
</reference>
<dbReference type="InterPro" id="IPR008912">
    <property type="entry name" value="Uncharacterised_CoxE"/>
</dbReference>
<dbReference type="Proteomes" id="UP000009222">
    <property type="component" value="Chromosome"/>
</dbReference>
<evidence type="ECO:0000256" key="1">
    <source>
        <dbReference type="SAM" id="MobiDB-lite"/>
    </source>
</evidence>
<dbReference type="AlphaFoldDB" id="F5Y9N5"/>
<gene>
    <name evidence="2" type="ordered locus">TREAZ_0795</name>
</gene>
<dbReference type="EMBL" id="CP001841">
    <property type="protein sequence ID" value="AEF82880.1"/>
    <property type="molecule type" value="Genomic_DNA"/>
</dbReference>
<dbReference type="SUPFAM" id="SSF53300">
    <property type="entry name" value="vWA-like"/>
    <property type="match status" value="1"/>
</dbReference>
<accession>F5Y9N5</accession>
<dbReference type="HOGENOM" id="CLU_058765_0_0_12"/>
<keyword evidence="3" id="KW-1185">Reference proteome</keyword>
<dbReference type="eggNOG" id="COG2425">
    <property type="taxonomic scope" value="Bacteria"/>
</dbReference>
<sequence length="399" mass="44470">MSDVNNPSSKGPPAALQAARWRLILGDFAEDALPLDGDDQELNEALEFLYGREYGPGQGIRDDEGDGDGEGENGQGAAVGRRGGKGGSRLTIPGWIAKIQKLFPRRTVELMQKEALDRYHLTEILTDPEVLKTMEPNLDLLKNILTFKHIIPESVKSLAYQIVEKVIREIQKKLETQVRRTFLGKKLPNSSTSYKIFRNFDFKRTIGKNLKHYNAEYKTIVAERLYFTQNVRRYNPWNIIILVDESGSMLDSVIYSSVMASIFAKLPFLAVKLVIFDTSLVDLSDHIDDPVGILMKVQLGGGTDINGALEYAKKLITAPQKTMVVLVSDLYDGSDYRLMYKSSRDIIESGAKLFVLPALDYQASSVYDKNAALHFAKMGASVAAITPEDLAEWIGKVIS</sequence>
<dbReference type="InterPro" id="IPR036465">
    <property type="entry name" value="vWFA_dom_sf"/>
</dbReference>
<dbReference type="InterPro" id="IPR050458">
    <property type="entry name" value="LolB"/>
</dbReference>
<name>F5Y9N5_LEAAZ</name>
<dbReference type="RefSeq" id="WP_015711174.1">
    <property type="nucleotide sequence ID" value="NC_015577.1"/>
</dbReference>
<dbReference type="Pfam" id="PF05762">
    <property type="entry name" value="VWA_CoxE"/>
    <property type="match status" value="1"/>
</dbReference>
<evidence type="ECO:0000313" key="2">
    <source>
        <dbReference type="EMBL" id="AEF82880.1"/>
    </source>
</evidence>
<protein>
    <submittedName>
        <fullName evidence="2">CoxE family protein</fullName>
    </submittedName>
</protein>
<evidence type="ECO:0000313" key="3">
    <source>
        <dbReference type="Proteomes" id="UP000009222"/>
    </source>
</evidence>
<dbReference type="PANTHER" id="PTHR30634:SF16">
    <property type="entry name" value="OUTER-MEMBRANE LIPOPROTEIN LOLB"/>
    <property type="match status" value="1"/>
</dbReference>
<feature type="region of interest" description="Disordered" evidence="1">
    <location>
        <begin position="53"/>
        <end position="85"/>
    </location>
</feature>